<keyword evidence="4 7" id="KW-1133">Transmembrane helix</keyword>
<feature type="transmembrane region" description="Helical" evidence="7">
    <location>
        <begin position="68"/>
        <end position="89"/>
    </location>
</feature>
<evidence type="ECO:0000313" key="11">
    <source>
        <dbReference type="Proteomes" id="UP000287872"/>
    </source>
</evidence>
<dbReference type="OrthoDB" id="8215804at2"/>
<name>A0A401UIM2_9CLOT</name>
<keyword evidence="6" id="KW-0325">Glycoprotein</keyword>
<dbReference type="Proteomes" id="UP000287872">
    <property type="component" value="Unassembled WGS sequence"/>
</dbReference>
<comment type="caution">
    <text evidence="10">The sequence shown here is derived from an EMBL/GenBank/DDBJ whole genome shotgun (WGS) entry which is preliminary data.</text>
</comment>
<evidence type="ECO:0000256" key="3">
    <source>
        <dbReference type="ARBA" id="ARBA00022729"/>
    </source>
</evidence>
<evidence type="ECO:0000256" key="6">
    <source>
        <dbReference type="ARBA" id="ARBA00023180"/>
    </source>
</evidence>
<keyword evidence="3" id="KW-0732">Signal</keyword>
<feature type="domain" description="Zinc-ribbon" evidence="9">
    <location>
        <begin position="2"/>
        <end position="21"/>
    </location>
</feature>
<dbReference type="InterPro" id="IPR050932">
    <property type="entry name" value="TM2D1-3-like"/>
</dbReference>
<gene>
    <name evidence="10" type="ORF">Ctaglu_10360</name>
</gene>
<feature type="transmembrane region" description="Helical" evidence="7">
    <location>
        <begin position="41"/>
        <end position="61"/>
    </location>
</feature>
<dbReference type="InterPro" id="IPR007829">
    <property type="entry name" value="TM2"/>
</dbReference>
<evidence type="ECO:0000259" key="9">
    <source>
        <dbReference type="Pfam" id="PF13240"/>
    </source>
</evidence>
<dbReference type="AlphaFoldDB" id="A0A401UIM2"/>
<proteinExistence type="predicted"/>
<dbReference type="EMBL" id="BHYK01000004">
    <property type="protein sequence ID" value="GCD09413.1"/>
    <property type="molecule type" value="Genomic_DNA"/>
</dbReference>
<dbReference type="InterPro" id="IPR026870">
    <property type="entry name" value="Zinc_ribbon_dom"/>
</dbReference>
<accession>A0A401UIM2</accession>
<organism evidence="10 11">
    <name type="scientific">Clostridium tagluense</name>
    <dbReference type="NCBI Taxonomy" id="360422"/>
    <lineage>
        <taxon>Bacteria</taxon>
        <taxon>Bacillati</taxon>
        <taxon>Bacillota</taxon>
        <taxon>Clostridia</taxon>
        <taxon>Eubacteriales</taxon>
        <taxon>Clostridiaceae</taxon>
        <taxon>Clostridium</taxon>
    </lineage>
</organism>
<sequence length="108" mass="12056">MFCHNCSAQNDDGSNFCKTCGINLLIQHSKNEVRTISEKNWLVALLLCIFIGPLGIHRFYVGKTGTGILMILTFGGFGIWALIDLILIATNSFTDINGLHLNKNMYNY</sequence>
<dbReference type="PANTHER" id="PTHR21016:SF7">
    <property type="entry name" value="TM2 DOMAIN-CONTAINING PROTEIN 3"/>
    <property type="match status" value="1"/>
</dbReference>
<dbReference type="Pfam" id="PF05154">
    <property type="entry name" value="TM2"/>
    <property type="match status" value="1"/>
</dbReference>
<evidence type="ECO:0000259" key="8">
    <source>
        <dbReference type="Pfam" id="PF05154"/>
    </source>
</evidence>
<comment type="subcellular location">
    <subcellularLocation>
        <location evidence="1">Membrane</location>
        <topology evidence="1">Multi-pass membrane protein</topology>
    </subcellularLocation>
</comment>
<feature type="domain" description="TM2" evidence="8">
    <location>
        <begin position="38"/>
        <end position="86"/>
    </location>
</feature>
<keyword evidence="5 7" id="KW-0472">Membrane</keyword>
<dbReference type="RefSeq" id="WP_124998793.1">
    <property type="nucleotide sequence ID" value="NZ_BHYK01000004.1"/>
</dbReference>
<dbReference type="PANTHER" id="PTHR21016">
    <property type="entry name" value="BETA-AMYLOID BINDING PROTEIN-RELATED"/>
    <property type="match status" value="1"/>
</dbReference>
<evidence type="ECO:0000256" key="5">
    <source>
        <dbReference type="ARBA" id="ARBA00023136"/>
    </source>
</evidence>
<keyword evidence="2 7" id="KW-0812">Transmembrane</keyword>
<evidence type="ECO:0000256" key="7">
    <source>
        <dbReference type="SAM" id="Phobius"/>
    </source>
</evidence>
<dbReference type="GO" id="GO:0016020">
    <property type="term" value="C:membrane"/>
    <property type="evidence" value="ECO:0007669"/>
    <property type="project" value="UniProtKB-SubCell"/>
</dbReference>
<evidence type="ECO:0000256" key="2">
    <source>
        <dbReference type="ARBA" id="ARBA00022692"/>
    </source>
</evidence>
<dbReference type="Pfam" id="PF13240">
    <property type="entry name" value="Zn_Ribbon_1"/>
    <property type="match status" value="1"/>
</dbReference>
<evidence type="ECO:0000256" key="1">
    <source>
        <dbReference type="ARBA" id="ARBA00004141"/>
    </source>
</evidence>
<evidence type="ECO:0000313" key="10">
    <source>
        <dbReference type="EMBL" id="GCD09413.1"/>
    </source>
</evidence>
<evidence type="ECO:0000256" key="4">
    <source>
        <dbReference type="ARBA" id="ARBA00022989"/>
    </source>
</evidence>
<protein>
    <submittedName>
        <fullName evidence="10">Uncharacterized protein</fullName>
    </submittedName>
</protein>
<reference evidence="10 11" key="1">
    <citation type="submission" date="2018-11" db="EMBL/GenBank/DDBJ databases">
        <title>Genome sequencing and assembly of Clostridium tagluense strain A121.</title>
        <authorList>
            <person name="Murakami T."/>
            <person name="Segawa T."/>
            <person name="Shcherbakova V.A."/>
            <person name="Mori H."/>
            <person name="Yoshimura Y."/>
        </authorList>
    </citation>
    <scope>NUCLEOTIDE SEQUENCE [LARGE SCALE GENOMIC DNA]</scope>
    <source>
        <strain evidence="10 11">A121</strain>
    </source>
</reference>
<keyword evidence="11" id="KW-1185">Reference proteome</keyword>